<accession>A0ACC1KJQ4</accession>
<evidence type="ECO:0000313" key="1">
    <source>
        <dbReference type="EMBL" id="KAJ2790870.1"/>
    </source>
</evidence>
<organism evidence="1 2">
    <name type="scientific">Coemansia helicoidea</name>
    <dbReference type="NCBI Taxonomy" id="1286919"/>
    <lineage>
        <taxon>Eukaryota</taxon>
        <taxon>Fungi</taxon>
        <taxon>Fungi incertae sedis</taxon>
        <taxon>Zoopagomycota</taxon>
        <taxon>Kickxellomycotina</taxon>
        <taxon>Kickxellomycetes</taxon>
        <taxon>Kickxellales</taxon>
        <taxon>Kickxellaceae</taxon>
        <taxon>Coemansia</taxon>
    </lineage>
</organism>
<dbReference type="Proteomes" id="UP001140087">
    <property type="component" value="Unassembled WGS sequence"/>
</dbReference>
<feature type="non-terminal residue" evidence="1">
    <location>
        <position position="1"/>
    </location>
</feature>
<dbReference type="EMBL" id="JANBUN010003415">
    <property type="protein sequence ID" value="KAJ2790870.1"/>
    <property type="molecule type" value="Genomic_DNA"/>
</dbReference>
<comment type="caution">
    <text evidence="1">The sequence shown here is derived from an EMBL/GenBank/DDBJ whole genome shotgun (WGS) entry which is preliminary data.</text>
</comment>
<protein>
    <submittedName>
        <fullName evidence="1">Uncharacterized protein</fullName>
    </submittedName>
</protein>
<evidence type="ECO:0000313" key="2">
    <source>
        <dbReference type="Proteomes" id="UP001140087"/>
    </source>
</evidence>
<name>A0ACC1KJQ4_9FUNG</name>
<sequence length="285" mass="29580">RRLRFVEEMLAESGAGWHMGGMAAATLPTALRPSSALRRRIHGLWPTTAAHDDNSGLLASTARVSMSADVCDFLDLTDVGAAGAGCTAGGAAGTDDNVQTSMLNLLLSRLPEPPASQPQGTGPPGTASALADELPAPPVSPPTSPRQRASVADIAVTADAAPPVAAQHEPMEAVASESPLRSSTFLPALETPAVSRRNTESVRQSPQSAGRLHGRARGERAASPALSLLDGEMPPASPLFAHISAADIQCARQSIRDARRARSLSGRPEKSKRATWSIAEGEPLF</sequence>
<proteinExistence type="predicted"/>
<reference evidence="1" key="1">
    <citation type="submission" date="2022-07" db="EMBL/GenBank/DDBJ databases">
        <title>Phylogenomic reconstructions and comparative analyses of Kickxellomycotina fungi.</title>
        <authorList>
            <person name="Reynolds N.K."/>
            <person name="Stajich J.E."/>
            <person name="Barry K."/>
            <person name="Grigoriev I.V."/>
            <person name="Crous P."/>
            <person name="Smith M.E."/>
        </authorList>
    </citation>
    <scope>NUCLEOTIDE SEQUENCE</scope>
    <source>
        <strain evidence="1">BCRC 34780</strain>
    </source>
</reference>
<feature type="non-terminal residue" evidence="1">
    <location>
        <position position="285"/>
    </location>
</feature>
<gene>
    <name evidence="1" type="ORF">H4R21_006424</name>
</gene>
<keyword evidence="2" id="KW-1185">Reference proteome</keyword>